<organism evidence="12 13">
    <name type="scientific">Aquirhabdus parva</name>
    <dbReference type="NCBI Taxonomy" id="2283318"/>
    <lineage>
        <taxon>Bacteria</taxon>
        <taxon>Pseudomonadati</taxon>
        <taxon>Pseudomonadota</taxon>
        <taxon>Gammaproteobacteria</taxon>
        <taxon>Moraxellales</taxon>
        <taxon>Moraxellaceae</taxon>
        <taxon>Aquirhabdus</taxon>
    </lineage>
</organism>
<dbReference type="OrthoDB" id="6706905at2"/>
<keyword evidence="5" id="KW-1003">Cell membrane</keyword>
<keyword evidence="4" id="KW-0813">Transport</keyword>
<keyword evidence="8" id="KW-0653">Protein transport</keyword>
<evidence type="ECO:0000256" key="1">
    <source>
        <dbReference type="ARBA" id="ARBA00004533"/>
    </source>
</evidence>
<keyword evidence="11" id="KW-1133">Transmembrane helix</keyword>
<reference evidence="12" key="1">
    <citation type="submission" date="2018-07" db="EMBL/GenBank/DDBJ databases">
        <title>Genome sequencing of Moraxellaceae gen. HYN0046.</title>
        <authorList>
            <person name="Kim M."/>
            <person name="Yi H."/>
        </authorList>
    </citation>
    <scope>NUCLEOTIDE SEQUENCE [LARGE SCALE GENOMIC DNA]</scope>
    <source>
        <strain evidence="12">HYN0046</strain>
    </source>
</reference>
<gene>
    <name evidence="12" type="ORF">HYN46_11320</name>
</gene>
<dbReference type="InterPro" id="IPR022792">
    <property type="entry name" value="T2SS_protein-GspN"/>
</dbReference>
<name>A0A345P7W9_9GAMM</name>
<dbReference type="KEGG" id="mbah:HYN46_11320"/>
<dbReference type="Pfam" id="PF01203">
    <property type="entry name" value="T2SSN"/>
    <property type="match status" value="1"/>
</dbReference>
<evidence type="ECO:0000256" key="11">
    <source>
        <dbReference type="SAM" id="Phobius"/>
    </source>
</evidence>
<accession>A0A345P7W9</accession>
<sequence>MDEWFVTRVAQIGKKNRPSWRWWILAAVLLSFFIMLQLPAAWILARALPNNPYLDNVSGNIWRGQGDWHYQNVQGVVSWQVRPWMFLLLRLSADVDIKTGDTHLHGILTRSSKRLQVDELSGRIESDTLQALMPWQWPASPIIFKDIAFVQQDMKGFSSVQGELNWGGGLIGYPYEGHTERATLPPLRGVLNDDHDRLHLAMTNGQKERMGDLYLSTNSATQKDMMLDVQLTQRLLLNVAGYHGQAGLDTAVISTRQPLAALGAAQ</sequence>
<dbReference type="EMBL" id="CP031222">
    <property type="protein sequence ID" value="AXI03378.1"/>
    <property type="molecule type" value="Genomic_DNA"/>
</dbReference>
<dbReference type="GO" id="GO:0015627">
    <property type="term" value="C:type II protein secretion system complex"/>
    <property type="evidence" value="ECO:0007669"/>
    <property type="project" value="InterPro"/>
</dbReference>
<evidence type="ECO:0000256" key="3">
    <source>
        <dbReference type="ARBA" id="ARBA00021563"/>
    </source>
</evidence>
<dbReference type="GO" id="GO:0005886">
    <property type="term" value="C:plasma membrane"/>
    <property type="evidence" value="ECO:0007669"/>
    <property type="project" value="UniProtKB-SubCell"/>
</dbReference>
<evidence type="ECO:0000313" key="13">
    <source>
        <dbReference type="Proteomes" id="UP000253940"/>
    </source>
</evidence>
<feature type="transmembrane region" description="Helical" evidence="11">
    <location>
        <begin position="20"/>
        <end position="44"/>
    </location>
</feature>
<evidence type="ECO:0000256" key="10">
    <source>
        <dbReference type="ARBA" id="ARBA00030772"/>
    </source>
</evidence>
<protein>
    <recommendedName>
        <fullName evidence="3">Type II secretion system protein N</fullName>
    </recommendedName>
    <alternativeName>
        <fullName evidence="10">General secretion pathway protein N</fullName>
    </alternativeName>
</protein>
<evidence type="ECO:0000256" key="4">
    <source>
        <dbReference type="ARBA" id="ARBA00022448"/>
    </source>
</evidence>
<evidence type="ECO:0000256" key="9">
    <source>
        <dbReference type="ARBA" id="ARBA00023136"/>
    </source>
</evidence>
<dbReference type="AlphaFoldDB" id="A0A345P7W9"/>
<keyword evidence="9 11" id="KW-0472">Membrane</keyword>
<evidence type="ECO:0000256" key="8">
    <source>
        <dbReference type="ARBA" id="ARBA00022927"/>
    </source>
</evidence>
<comment type="subcellular location">
    <subcellularLocation>
        <location evidence="1">Cell inner membrane</location>
    </subcellularLocation>
</comment>
<dbReference type="GO" id="GO:0015628">
    <property type="term" value="P:protein secretion by the type II secretion system"/>
    <property type="evidence" value="ECO:0007669"/>
    <property type="project" value="InterPro"/>
</dbReference>
<evidence type="ECO:0000256" key="7">
    <source>
        <dbReference type="ARBA" id="ARBA00022692"/>
    </source>
</evidence>
<keyword evidence="6" id="KW-0997">Cell inner membrane</keyword>
<keyword evidence="7 11" id="KW-0812">Transmembrane</keyword>
<evidence type="ECO:0000313" key="12">
    <source>
        <dbReference type="EMBL" id="AXI03378.1"/>
    </source>
</evidence>
<dbReference type="Proteomes" id="UP000253940">
    <property type="component" value="Chromosome"/>
</dbReference>
<proteinExistence type="inferred from homology"/>
<keyword evidence="13" id="KW-1185">Reference proteome</keyword>
<evidence type="ECO:0000256" key="6">
    <source>
        <dbReference type="ARBA" id="ARBA00022519"/>
    </source>
</evidence>
<evidence type="ECO:0000256" key="2">
    <source>
        <dbReference type="ARBA" id="ARBA00007208"/>
    </source>
</evidence>
<evidence type="ECO:0000256" key="5">
    <source>
        <dbReference type="ARBA" id="ARBA00022475"/>
    </source>
</evidence>
<comment type="similarity">
    <text evidence="2">Belongs to the GSP N family.</text>
</comment>